<evidence type="ECO:0008006" key="5">
    <source>
        <dbReference type="Google" id="ProtNLM"/>
    </source>
</evidence>
<organism evidence="3 4">
    <name type="scientific">Cucurbita argyrosperma subsp. sororia</name>
    <dbReference type="NCBI Taxonomy" id="37648"/>
    <lineage>
        <taxon>Eukaryota</taxon>
        <taxon>Viridiplantae</taxon>
        <taxon>Streptophyta</taxon>
        <taxon>Embryophyta</taxon>
        <taxon>Tracheophyta</taxon>
        <taxon>Spermatophyta</taxon>
        <taxon>Magnoliopsida</taxon>
        <taxon>eudicotyledons</taxon>
        <taxon>Gunneridae</taxon>
        <taxon>Pentapetalae</taxon>
        <taxon>rosids</taxon>
        <taxon>fabids</taxon>
        <taxon>Cucurbitales</taxon>
        <taxon>Cucurbitaceae</taxon>
        <taxon>Cucurbiteae</taxon>
        <taxon>Cucurbita</taxon>
    </lineage>
</organism>
<comment type="caution">
    <text evidence="3">The sequence shown here is derived from an EMBL/GenBank/DDBJ whole genome shotgun (WGS) entry which is preliminary data.</text>
</comment>
<name>A0AAV6MIM3_9ROSI</name>
<feature type="transmembrane region" description="Helical" evidence="2">
    <location>
        <begin position="109"/>
        <end position="135"/>
    </location>
</feature>
<dbReference type="EMBL" id="JAGKQH010000014">
    <property type="protein sequence ID" value="KAG6581492.1"/>
    <property type="molecule type" value="Genomic_DNA"/>
</dbReference>
<accession>A0AAV6MIM3</accession>
<feature type="transmembrane region" description="Helical" evidence="2">
    <location>
        <begin position="147"/>
        <end position="168"/>
    </location>
</feature>
<evidence type="ECO:0000313" key="4">
    <source>
        <dbReference type="Proteomes" id="UP000685013"/>
    </source>
</evidence>
<keyword evidence="2" id="KW-0812">Transmembrane</keyword>
<evidence type="ECO:0000313" key="3">
    <source>
        <dbReference type="EMBL" id="KAG6581492.1"/>
    </source>
</evidence>
<proteinExistence type="predicted"/>
<reference evidence="3 4" key="1">
    <citation type="journal article" date="2021" name="Hortic Res">
        <title>The domestication of Cucurbita argyrosperma as revealed by the genome of its wild relative.</title>
        <authorList>
            <person name="Barrera-Redondo J."/>
            <person name="Sanchez-de la Vega G."/>
            <person name="Aguirre-Liguori J.A."/>
            <person name="Castellanos-Morales G."/>
            <person name="Gutierrez-Guerrero Y.T."/>
            <person name="Aguirre-Dugua X."/>
            <person name="Aguirre-Planter E."/>
            <person name="Tenaillon M.I."/>
            <person name="Lira-Saade R."/>
            <person name="Eguiarte L.E."/>
        </authorList>
    </citation>
    <scope>NUCLEOTIDE SEQUENCE [LARGE SCALE GENOMIC DNA]</scope>
    <source>
        <strain evidence="3">JBR-2021</strain>
    </source>
</reference>
<feature type="compositionally biased region" description="Low complexity" evidence="1">
    <location>
        <begin position="1"/>
        <end position="14"/>
    </location>
</feature>
<keyword evidence="2" id="KW-0472">Membrane</keyword>
<feature type="compositionally biased region" description="Basic and acidic residues" evidence="1">
    <location>
        <begin position="15"/>
        <end position="35"/>
    </location>
</feature>
<evidence type="ECO:0000256" key="2">
    <source>
        <dbReference type="SAM" id="Phobius"/>
    </source>
</evidence>
<evidence type="ECO:0000256" key="1">
    <source>
        <dbReference type="SAM" id="MobiDB-lite"/>
    </source>
</evidence>
<feature type="non-terminal residue" evidence="3">
    <location>
        <position position="1"/>
    </location>
</feature>
<keyword evidence="2" id="KW-1133">Transmembrane helix</keyword>
<feature type="region of interest" description="Disordered" evidence="1">
    <location>
        <begin position="1"/>
        <end position="35"/>
    </location>
</feature>
<keyword evidence="4" id="KW-1185">Reference proteome</keyword>
<protein>
    <recommendedName>
        <fullName evidence="5">Transmembrane protein</fullName>
    </recommendedName>
</protein>
<sequence length="174" mass="20558">MKQQRSSSPPSSNNKVKEEVVEEIEKQLETEEHHELSEGFQYRVPAMPSNTTNNNQSDDLFADLEELRHPLFNPLLHSTPQIRAMQRGRWVRRRPCILKLFNLFYHPSACFVLLSLFCCLCFAVFVLLSLVAFSFSFLIRCTWKTVFLRFLFCFYFDIYISLDFTLGLHHNMNH</sequence>
<gene>
    <name evidence="3" type="ORF">SDJN03_21494</name>
</gene>
<dbReference type="AlphaFoldDB" id="A0AAV6MIM3"/>
<dbReference type="Proteomes" id="UP000685013">
    <property type="component" value="Chromosome 14"/>
</dbReference>